<protein>
    <recommendedName>
        <fullName evidence="1">Attractin GBD domain-containing protein</fullName>
    </recommendedName>
</protein>
<dbReference type="AlphaFoldDB" id="A0A5E4Q6J8"/>
<dbReference type="InterPro" id="IPR056732">
    <property type="entry name" value="GBD_ATRN"/>
</dbReference>
<proteinExistence type="predicted"/>
<evidence type="ECO:0000259" key="1">
    <source>
        <dbReference type="Pfam" id="PF24972"/>
    </source>
</evidence>
<organism evidence="2 3">
    <name type="scientific">Leptidea sinapis</name>
    <dbReference type="NCBI Taxonomy" id="189913"/>
    <lineage>
        <taxon>Eukaryota</taxon>
        <taxon>Metazoa</taxon>
        <taxon>Ecdysozoa</taxon>
        <taxon>Arthropoda</taxon>
        <taxon>Hexapoda</taxon>
        <taxon>Insecta</taxon>
        <taxon>Pterygota</taxon>
        <taxon>Neoptera</taxon>
        <taxon>Endopterygota</taxon>
        <taxon>Lepidoptera</taxon>
        <taxon>Glossata</taxon>
        <taxon>Ditrysia</taxon>
        <taxon>Papilionoidea</taxon>
        <taxon>Pieridae</taxon>
        <taxon>Dismorphiinae</taxon>
        <taxon>Leptidea</taxon>
    </lineage>
</organism>
<name>A0A5E4Q6J8_9NEOP</name>
<dbReference type="EMBL" id="FZQP02001482">
    <property type="protein sequence ID" value="VVC92993.1"/>
    <property type="molecule type" value="Genomic_DNA"/>
</dbReference>
<sequence length="419" mass="47588">MLFVQMAVTVEECGSSTRGDTQCARYHSCAACHAHLHRHTHGTEELSQRACFWDYDSVKCRPANATTDRTRTERRSRWAGAARGPPTACDCNGKAVSCAAETGRCYCSTKGLAGDRCDKFAKSEHSFGVEDNVTSTTFFVYVYDFRPPLWIQISFSQYPKLNLQQFFITFSSTSKAGFSLLIPRVAPHNHPSENPALSRTVDYFPFEVCVYYCKIVLIYLYYKIYQNVQNIWSHLCTDCIIIEINIGYYCSTNINTMMYGDYFSFNLKTGIVSSYSDVHNIILIVINSPLTNCSKNGKELIDLKKIGLYIRSAQLLFTVILRVVRKILWGNAKALEIKLHVSSALLRNSPMPLAKLKKNDSIVISFQLSENTGREDNFLLLAGYDVFRIICLKASYMSNVNIIYRLIEHIIGELQLRVQ</sequence>
<evidence type="ECO:0000313" key="3">
    <source>
        <dbReference type="Proteomes" id="UP000324832"/>
    </source>
</evidence>
<gene>
    <name evidence="2" type="ORF">LSINAPIS_LOCUS5285</name>
</gene>
<dbReference type="Pfam" id="PF24972">
    <property type="entry name" value="GBD_ATRN"/>
    <property type="match status" value="1"/>
</dbReference>
<reference evidence="2 3" key="1">
    <citation type="submission" date="2017-07" db="EMBL/GenBank/DDBJ databases">
        <authorList>
            <person name="Talla V."/>
            <person name="Backstrom N."/>
        </authorList>
    </citation>
    <scope>NUCLEOTIDE SEQUENCE [LARGE SCALE GENOMIC DNA]</scope>
</reference>
<dbReference type="Proteomes" id="UP000324832">
    <property type="component" value="Unassembled WGS sequence"/>
</dbReference>
<keyword evidence="3" id="KW-1185">Reference proteome</keyword>
<feature type="non-terminal residue" evidence="2">
    <location>
        <position position="419"/>
    </location>
</feature>
<accession>A0A5E4Q6J8</accession>
<feature type="domain" description="Attractin GBD" evidence="1">
    <location>
        <begin position="118"/>
        <end position="157"/>
    </location>
</feature>
<evidence type="ECO:0000313" key="2">
    <source>
        <dbReference type="EMBL" id="VVC92993.1"/>
    </source>
</evidence>